<dbReference type="Pfam" id="PF00440">
    <property type="entry name" value="TetR_N"/>
    <property type="match status" value="1"/>
</dbReference>
<dbReference type="InterPro" id="IPR009057">
    <property type="entry name" value="Homeodomain-like_sf"/>
</dbReference>
<dbReference type="SUPFAM" id="SSF48498">
    <property type="entry name" value="Tetracyclin repressor-like, C-terminal domain"/>
    <property type="match status" value="1"/>
</dbReference>
<dbReference type="InterPro" id="IPR036271">
    <property type="entry name" value="Tet_transcr_reg_TetR-rel_C_sf"/>
</dbReference>
<evidence type="ECO:0000259" key="5">
    <source>
        <dbReference type="PROSITE" id="PS50977"/>
    </source>
</evidence>
<evidence type="ECO:0000256" key="1">
    <source>
        <dbReference type="ARBA" id="ARBA00023015"/>
    </source>
</evidence>
<feature type="domain" description="HTH tetR-type" evidence="5">
    <location>
        <begin position="2"/>
        <end position="62"/>
    </location>
</feature>
<name>A0AAX2AK91_9BACT</name>
<dbReference type="EMBL" id="NXID01000017">
    <property type="protein sequence ID" value="RXK15931.1"/>
    <property type="molecule type" value="Genomic_DNA"/>
</dbReference>
<reference evidence="6 7" key="1">
    <citation type="submission" date="2017-09" db="EMBL/GenBank/DDBJ databases">
        <title>Genomics of the genus Arcobacter.</title>
        <authorList>
            <person name="Perez-Cataluna A."/>
            <person name="Figueras M.J."/>
            <person name="Salas-Masso N."/>
        </authorList>
    </citation>
    <scope>NUCLEOTIDE SEQUENCE [LARGE SCALE GENOMIC DNA]</scope>
    <source>
        <strain evidence="6 7">CECT 7386</strain>
    </source>
</reference>
<dbReference type="Gene3D" id="1.10.357.10">
    <property type="entry name" value="Tetracycline Repressor, domain 2"/>
    <property type="match status" value="1"/>
</dbReference>
<keyword evidence="1" id="KW-0805">Transcription regulation</keyword>
<evidence type="ECO:0000313" key="6">
    <source>
        <dbReference type="EMBL" id="RXK15931.1"/>
    </source>
</evidence>
<gene>
    <name evidence="6" type="ORF">CP985_06085</name>
</gene>
<feature type="DNA-binding region" description="H-T-H motif" evidence="4">
    <location>
        <begin position="25"/>
        <end position="44"/>
    </location>
</feature>
<keyword evidence="7" id="KW-1185">Reference proteome</keyword>
<evidence type="ECO:0000256" key="3">
    <source>
        <dbReference type="ARBA" id="ARBA00023163"/>
    </source>
</evidence>
<organism evidence="6 7">
    <name type="scientific">Malaciobacter mytili LMG 24559</name>
    <dbReference type="NCBI Taxonomy" id="1032238"/>
    <lineage>
        <taxon>Bacteria</taxon>
        <taxon>Pseudomonadati</taxon>
        <taxon>Campylobacterota</taxon>
        <taxon>Epsilonproteobacteria</taxon>
        <taxon>Campylobacterales</taxon>
        <taxon>Arcobacteraceae</taxon>
        <taxon>Malaciobacter</taxon>
    </lineage>
</organism>
<keyword evidence="2 4" id="KW-0238">DNA-binding</keyword>
<dbReference type="PROSITE" id="PS50977">
    <property type="entry name" value="HTH_TETR_2"/>
    <property type="match status" value="1"/>
</dbReference>
<dbReference type="SUPFAM" id="SSF46689">
    <property type="entry name" value="Homeodomain-like"/>
    <property type="match status" value="1"/>
</dbReference>
<dbReference type="AlphaFoldDB" id="A0AAX2AK91"/>
<evidence type="ECO:0000256" key="2">
    <source>
        <dbReference type="ARBA" id="ARBA00023125"/>
    </source>
</evidence>
<dbReference type="PANTHER" id="PTHR47506">
    <property type="entry name" value="TRANSCRIPTIONAL REGULATORY PROTEIN"/>
    <property type="match status" value="1"/>
</dbReference>
<dbReference type="KEGG" id="amyt:AMYT_2378"/>
<protein>
    <submittedName>
        <fullName evidence="6">TetR family transcriptional regulator</fullName>
    </submittedName>
</protein>
<dbReference type="PANTHER" id="PTHR47506:SF1">
    <property type="entry name" value="HTH-TYPE TRANSCRIPTIONAL REGULATOR YJDC"/>
    <property type="match status" value="1"/>
</dbReference>
<keyword evidence="3" id="KW-0804">Transcription</keyword>
<comment type="caution">
    <text evidence="6">The sequence shown here is derived from an EMBL/GenBank/DDBJ whole genome shotgun (WGS) entry which is preliminary data.</text>
</comment>
<dbReference type="PRINTS" id="PR00455">
    <property type="entry name" value="HTHTETR"/>
</dbReference>
<dbReference type="RefSeq" id="WP_114842736.1">
    <property type="nucleotide sequence ID" value="NZ_CP031219.1"/>
</dbReference>
<dbReference type="Proteomes" id="UP000290092">
    <property type="component" value="Unassembled WGS sequence"/>
</dbReference>
<dbReference type="InterPro" id="IPR054156">
    <property type="entry name" value="YxaF_TetR_C"/>
</dbReference>
<dbReference type="Pfam" id="PF21993">
    <property type="entry name" value="TetR_C_13_2"/>
    <property type="match status" value="1"/>
</dbReference>
<dbReference type="GO" id="GO:0003677">
    <property type="term" value="F:DNA binding"/>
    <property type="evidence" value="ECO:0007669"/>
    <property type="project" value="UniProtKB-UniRule"/>
</dbReference>
<evidence type="ECO:0000313" key="7">
    <source>
        <dbReference type="Proteomes" id="UP000290092"/>
    </source>
</evidence>
<accession>A0AAX2AK91</accession>
<evidence type="ECO:0000256" key="4">
    <source>
        <dbReference type="PROSITE-ProRule" id="PRU00335"/>
    </source>
</evidence>
<proteinExistence type="predicted"/>
<sequence>MNDTREKLLEVAFNEIYHNGYYATSVDKILKVANMNKGSMYHFFKSKKELTLAVINEKISAYIEDKYSVLLNKKDNYIDEMIILFKDRKNFDFVSGCKLNNLVQELSSKDIEFKNSLEKVYFRFEEIIKLVLDKAVLNNEIEYKDTKNLAVFIVASLEGCIGTAKKSHNAEFFNNCICQLEFFLKQLKK</sequence>
<dbReference type="InterPro" id="IPR001647">
    <property type="entry name" value="HTH_TetR"/>
</dbReference>